<dbReference type="InterPro" id="IPR042070">
    <property type="entry name" value="PucR_C-HTH_sf"/>
</dbReference>
<organism evidence="3 4">
    <name type="scientific">Alicyclobacillus macrosporangiidus</name>
    <dbReference type="NCBI Taxonomy" id="392015"/>
    <lineage>
        <taxon>Bacteria</taxon>
        <taxon>Bacillati</taxon>
        <taxon>Bacillota</taxon>
        <taxon>Bacilli</taxon>
        <taxon>Bacillales</taxon>
        <taxon>Alicyclobacillaceae</taxon>
        <taxon>Alicyclobacillus</taxon>
    </lineage>
</organism>
<keyword evidence="4" id="KW-1185">Reference proteome</keyword>
<dbReference type="PANTHER" id="PTHR33744">
    <property type="entry name" value="CARBOHYDRATE DIACID REGULATOR"/>
    <property type="match status" value="1"/>
</dbReference>
<reference evidence="4" key="1">
    <citation type="submission" date="2016-10" db="EMBL/GenBank/DDBJ databases">
        <authorList>
            <person name="Varghese N."/>
        </authorList>
    </citation>
    <scope>NUCLEOTIDE SEQUENCE [LARGE SCALE GENOMIC DNA]</scope>
    <source>
        <strain evidence="4">DSM 17980</strain>
    </source>
</reference>
<gene>
    <name evidence="3" type="ORF">SAMN05421543_11321</name>
</gene>
<dbReference type="RefSeq" id="WP_074953329.1">
    <property type="nucleotide sequence ID" value="NZ_FPBV01000013.1"/>
</dbReference>
<evidence type="ECO:0000313" key="4">
    <source>
        <dbReference type="Proteomes" id="UP000183508"/>
    </source>
</evidence>
<dbReference type="AlphaFoldDB" id="A0A1I7K1A9"/>
<dbReference type="OrthoDB" id="9792148at2"/>
<dbReference type="PANTHER" id="PTHR33744:SF15">
    <property type="entry name" value="CARBOHYDRATE DIACID REGULATOR"/>
    <property type="match status" value="1"/>
</dbReference>
<dbReference type="Gene3D" id="1.10.10.2840">
    <property type="entry name" value="PucR C-terminal helix-turn-helix domain"/>
    <property type="match status" value="1"/>
</dbReference>
<accession>A0A1I7K1A9</accession>
<dbReference type="Pfam" id="PF13556">
    <property type="entry name" value="HTH_30"/>
    <property type="match status" value="1"/>
</dbReference>
<evidence type="ECO:0000256" key="1">
    <source>
        <dbReference type="SAM" id="MobiDB-lite"/>
    </source>
</evidence>
<feature type="domain" description="PucR C-terminal helix-turn-helix" evidence="2">
    <location>
        <begin position="325"/>
        <end position="381"/>
    </location>
</feature>
<protein>
    <submittedName>
        <fullName evidence="3">PucR C-terminal helix-turn-helix domain-containing protein</fullName>
    </submittedName>
</protein>
<dbReference type="STRING" id="392015.SAMN05421543_11321"/>
<evidence type="ECO:0000259" key="2">
    <source>
        <dbReference type="Pfam" id="PF13556"/>
    </source>
</evidence>
<feature type="region of interest" description="Disordered" evidence="1">
    <location>
        <begin position="121"/>
        <end position="150"/>
    </location>
</feature>
<sequence>MKPDAWWEAPLRAWAPVLGYEWRWHGIALEGDSADPAGGPGVGGGPGAWPARPVGQWRRQEDEWRLSLGWAGEVAFPGWAGDAAARSALAWTLRQAHAVRRQTWREAVCAWAARVLDRAARHTEPESDAGARPTPGAGHGPWPSAADPVVPEALSWPDEEIPFPACLACLRTDGDTGRAAARDVLTELVRDQVIGWIAADPGWAALLVIPLDGRETKSGPEEARRWLRQRLNSLLDVLAADAWVPARVAAGAWMDGPQHWHWGMTTLAAAVEVQDRWRQALVYTWGEDPVGHLLQQVGGAARSAFLAAASQRAPDGVLTLSREMVETLEGMVSANLNVSEASRLLYLHRNTLMNRIERIRQQTGYDVRTFQDALVLWLASRLQASAPDAPRR</sequence>
<dbReference type="Proteomes" id="UP000183508">
    <property type="component" value="Unassembled WGS sequence"/>
</dbReference>
<evidence type="ECO:0000313" key="3">
    <source>
        <dbReference type="EMBL" id="SFU91224.1"/>
    </source>
</evidence>
<dbReference type="InterPro" id="IPR051448">
    <property type="entry name" value="CdaR-like_regulators"/>
</dbReference>
<name>A0A1I7K1A9_9BACL</name>
<dbReference type="InterPro" id="IPR025736">
    <property type="entry name" value="PucR_C-HTH_dom"/>
</dbReference>
<proteinExistence type="predicted"/>
<dbReference type="EMBL" id="FPBV01000013">
    <property type="protein sequence ID" value="SFU91224.1"/>
    <property type="molecule type" value="Genomic_DNA"/>
</dbReference>